<protein>
    <submittedName>
        <fullName evidence="2">Uncharacterized protein</fullName>
    </submittedName>
</protein>
<evidence type="ECO:0000256" key="1">
    <source>
        <dbReference type="SAM" id="Phobius"/>
    </source>
</evidence>
<feature type="transmembrane region" description="Helical" evidence="1">
    <location>
        <begin position="45"/>
        <end position="61"/>
    </location>
</feature>
<evidence type="ECO:0000313" key="3">
    <source>
        <dbReference type="Proteomes" id="UP000075683"/>
    </source>
</evidence>
<proteinExistence type="predicted"/>
<evidence type="ECO:0000313" key="2">
    <source>
        <dbReference type="EMBL" id="KYD08805.1"/>
    </source>
</evidence>
<sequence>MEAVKNQFGEYSKKIDGYLFNEKKPGYLSLTGNLGVSKQESMEGLIIWPLLIGGYAYGFLVQKTERFMKSTWTKN</sequence>
<dbReference type="Proteomes" id="UP000075683">
    <property type="component" value="Unassembled WGS sequence"/>
</dbReference>
<dbReference type="OrthoDB" id="2200065at2"/>
<name>A0A150L969_9BACI</name>
<organism evidence="2 3">
    <name type="scientific">Caldibacillus debilis</name>
    <dbReference type="NCBI Taxonomy" id="301148"/>
    <lineage>
        <taxon>Bacteria</taxon>
        <taxon>Bacillati</taxon>
        <taxon>Bacillota</taxon>
        <taxon>Bacilli</taxon>
        <taxon>Bacillales</taxon>
        <taxon>Bacillaceae</taxon>
        <taxon>Caldibacillus</taxon>
    </lineage>
</organism>
<keyword evidence="1" id="KW-0812">Transmembrane</keyword>
<dbReference type="RefSeq" id="WP_061570140.1">
    <property type="nucleotide sequence ID" value="NZ_LQYT01000135.1"/>
</dbReference>
<gene>
    <name evidence="2" type="ORF">B4135_0487</name>
</gene>
<accession>A0A150L969</accession>
<comment type="caution">
    <text evidence="2">The sequence shown here is derived from an EMBL/GenBank/DDBJ whole genome shotgun (WGS) entry which is preliminary data.</text>
</comment>
<dbReference type="EMBL" id="LQYT01000135">
    <property type="protein sequence ID" value="KYD08805.1"/>
    <property type="molecule type" value="Genomic_DNA"/>
</dbReference>
<dbReference type="AlphaFoldDB" id="A0A150L969"/>
<reference evidence="2 3" key="1">
    <citation type="submission" date="2016-01" db="EMBL/GenBank/DDBJ databases">
        <title>Draft Genome Sequences of Seven Thermophilic Sporeformers Isolated from Foods.</title>
        <authorList>
            <person name="Berendsen E.M."/>
            <person name="Wells-Bennik M.H."/>
            <person name="Krawcyk A.O."/>
            <person name="De Jong A."/>
            <person name="Holsappel S."/>
            <person name="Eijlander R.T."/>
            <person name="Kuipers O.P."/>
        </authorList>
    </citation>
    <scope>NUCLEOTIDE SEQUENCE [LARGE SCALE GENOMIC DNA]</scope>
    <source>
        <strain evidence="2 3">B4135</strain>
    </source>
</reference>
<keyword evidence="1" id="KW-1133">Transmembrane helix</keyword>
<keyword evidence="1" id="KW-0472">Membrane</keyword>